<gene>
    <name evidence="4" type="ORF">PCL_01497</name>
    <name evidence="3" type="ORF">VFPBJ_04687</name>
</gene>
<dbReference type="EMBL" id="LCWV01000013">
    <property type="protein sequence ID" value="PWI69112.1"/>
    <property type="molecule type" value="Genomic_DNA"/>
</dbReference>
<evidence type="ECO:0000313" key="6">
    <source>
        <dbReference type="Proteomes" id="UP000245956"/>
    </source>
</evidence>
<organism evidence="3 5">
    <name type="scientific">Purpureocillium lilacinum</name>
    <name type="common">Paecilomyces lilacinus</name>
    <dbReference type="NCBI Taxonomy" id="33203"/>
    <lineage>
        <taxon>Eukaryota</taxon>
        <taxon>Fungi</taxon>
        <taxon>Dikarya</taxon>
        <taxon>Ascomycota</taxon>
        <taxon>Pezizomycotina</taxon>
        <taxon>Sordariomycetes</taxon>
        <taxon>Hypocreomycetidae</taxon>
        <taxon>Hypocreales</taxon>
        <taxon>Ophiocordycipitaceae</taxon>
        <taxon>Purpureocillium</taxon>
    </lineage>
</organism>
<evidence type="ECO:0000313" key="4">
    <source>
        <dbReference type="EMBL" id="PWI69112.1"/>
    </source>
</evidence>
<dbReference type="Gene3D" id="3.40.50.300">
    <property type="entry name" value="P-loop containing nucleotide triphosphate hydrolases"/>
    <property type="match status" value="1"/>
</dbReference>
<dbReference type="AlphaFoldDB" id="A0A179GXS9"/>
<dbReference type="SMART" id="SM00382">
    <property type="entry name" value="AAA"/>
    <property type="match status" value="1"/>
</dbReference>
<dbReference type="GO" id="GO:0005524">
    <property type="term" value="F:ATP binding"/>
    <property type="evidence" value="ECO:0007669"/>
    <property type="project" value="InterPro"/>
</dbReference>
<reference evidence="4 6" key="2">
    <citation type="journal article" date="2016" name="Front. Microbiol.">
        <title>Genome and transcriptome sequences reveal the specific parasitism of the nematophagous Purpureocillium lilacinum 36-1.</title>
        <authorList>
            <person name="Xie J."/>
            <person name="Li S."/>
            <person name="Mo C."/>
            <person name="Xiao X."/>
            <person name="Peng D."/>
            <person name="Wang G."/>
            <person name="Xiao Y."/>
        </authorList>
    </citation>
    <scope>NUCLEOTIDE SEQUENCE [LARGE SCALE GENOMIC DNA]</scope>
    <source>
        <strain evidence="4 6">36-1</strain>
    </source>
</reference>
<reference evidence="4" key="1">
    <citation type="submission" date="2015-05" db="EMBL/GenBank/DDBJ databases">
        <authorList>
            <person name="Wang D.B."/>
            <person name="Wang M."/>
        </authorList>
    </citation>
    <scope>NUCLEOTIDE SEQUENCE</scope>
    <source>
        <strain evidence="4">36-1</strain>
    </source>
</reference>
<accession>A0A179GXS9</accession>
<dbReference type="Pfam" id="PF00004">
    <property type="entry name" value="AAA"/>
    <property type="match status" value="1"/>
</dbReference>
<comment type="caution">
    <text evidence="3">The sequence shown here is derived from an EMBL/GenBank/DDBJ whole genome shotgun (WGS) entry which is preliminary data.</text>
</comment>
<proteinExistence type="predicted"/>
<dbReference type="Proteomes" id="UP000078240">
    <property type="component" value="Unassembled WGS sequence"/>
</dbReference>
<dbReference type="PANTHER" id="PTHR46411">
    <property type="entry name" value="FAMILY ATPASE, PUTATIVE-RELATED"/>
    <property type="match status" value="1"/>
</dbReference>
<evidence type="ECO:0000259" key="2">
    <source>
        <dbReference type="SMART" id="SM00382"/>
    </source>
</evidence>
<dbReference type="InterPro" id="IPR003959">
    <property type="entry name" value="ATPase_AAA_core"/>
</dbReference>
<protein>
    <submittedName>
        <fullName evidence="3">p-loop containing nucleoside triphosphate hydrolase</fullName>
    </submittedName>
</protein>
<feature type="region of interest" description="Disordered" evidence="1">
    <location>
        <begin position="16"/>
        <end position="43"/>
    </location>
</feature>
<reference evidence="3 5" key="3">
    <citation type="submission" date="2016-01" db="EMBL/GenBank/DDBJ databases">
        <title>Biosynthesis of antibiotic leucinostatins and their inhibition on Phytophthora in bio-control Purpureocillium lilacinum.</title>
        <authorList>
            <person name="Wang G."/>
            <person name="Liu Z."/>
            <person name="Lin R."/>
            <person name="Li E."/>
            <person name="Mao Z."/>
            <person name="Ling J."/>
            <person name="Yin W."/>
            <person name="Xie B."/>
        </authorList>
    </citation>
    <scope>NUCLEOTIDE SEQUENCE [LARGE SCALE GENOMIC DNA]</scope>
    <source>
        <strain evidence="3">PLBJ-1</strain>
    </source>
</reference>
<dbReference type="Proteomes" id="UP000245956">
    <property type="component" value="Unassembled WGS sequence"/>
</dbReference>
<evidence type="ECO:0000313" key="5">
    <source>
        <dbReference type="Proteomes" id="UP000078240"/>
    </source>
</evidence>
<feature type="domain" description="AAA+ ATPase" evidence="2">
    <location>
        <begin position="518"/>
        <end position="645"/>
    </location>
</feature>
<dbReference type="InterPro" id="IPR003593">
    <property type="entry name" value="AAA+_ATPase"/>
</dbReference>
<evidence type="ECO:0000256" key="1">
    <source>
        <dbReference type="SAM" id="MobiDB-lite"/>
    </source>
</evidence>
<dbReference type="GO" id="GO:0016887">
    <property type="term" value="F:ATP hydrolysis activity"/>
    <property type="evidence" value="ECO:0007669"/>
    <property type="project" value="InterPro"/>
</dbReference>
<evidence type="ECO:0000313" key="3">
    <source>
        <dbReference type="EMBL" id="OAQ82103.1"/>
    </source>
</evidence>
<dbReference type="InterPro" id="IPR027417">
    <property type="entry name" value="P-loop_NTPase"/>
</dbReference>
<dbReference type="EMBL" id="LSBH01000003">
    <property type="protein sequence ID" value="OAQ82103.1"/>
    <property type="molecule type" value="Genomic_DNA"/>
</dbReference>
<name>A0A179GXS9_PURLI</name>
<dbReference type="PANTHER" id="PTHR46411:SF2">
    <property type="entry name" value="AAA+ ATPASE DOMAIN-CONTAINING PROTEIN"/>
    <property type="match status" value="1"/>
</dbReference>
<keyword evidence="3" id="KW-0378">Hydrolase</keyword>
<dbReference type="SUPFAM" id="SSF52540">
    <property type="entry name" value="P-loop containing nucleoside triphosphate hydrolases"/>
    <property type="match status" value="1"/>
</dbReference>
<sequence>MSFQEYLSAAPAAISTAPPIKTNDSEHRVVPSTQPEPARTASRPLGKGYIDIVELQRKVLDGHESEFIPTNRFSPEGKRLKKEIQEKKYSEYALILRRVWREAQQGAPYLVSVELEIQSPSLCDEFRKLVKATYDGSNLQTNPIKLRMPFYELFFHRETIKEALEDMSRSQQLRNDLQLLNDFIPKHGVLSSIVDDHEKYKLQKQVVGDIVWTMFPPNTLMVVKTKVGQECWICRNIQSIPHESGIPRCVITGLRVGFNGKLPGLVWGQVRFSAHPLQVLNIRDLPAIPMAYYEDWDELQQTLQKRARSLEAFLGGRLDSYHCYSADYDSVIKEDEPSINIDERVMADWATFLAKNLQGADTLYEFTNTQSSTTETVIPRGQVSDKYYGPQGEGHEGRDFIAAGQQVFDQPRRVPVTKPSKAKRRKVKTLNDLRTAVEAEFGISKDCVDLLFPAEVPVFALKEKKWMWALSDSLRPPEWNKTAFDSLQMKVETKKLIEGLVRGHMEVSFDDVIQGKGQGLIFLLHGAPGLGKTLTAESVADLLTKPLYSISGGELGTDVARVDERLSEIFRLGKRWKAVCLLDEADVLLCRRISAEIERNAIVGVFLRKIEYFQGVLFLTTNRKEDLDEAFKSRIHVTITYRPLTPEAQARIWETLITTNRKKTSTQIDDSWTSKVFETLGELQLNGRIIKNILRTAFSYANSTGEALGVHHVRDIAETELGEDDDDGRGEPNVQRKAALEELTKLVARKPQSTDNHR</sequence>